<protein>
    <submittedName>
        <fullName evidence="1">Uncharacterized protein</fullName>
    </submittedName>
</protein>
<evidence type="ECO:0000313" key="2">
    <source>
        <dbReference type="Proteomes" id="UP001341840"/>
    </source>
</evidence>
<keyword evidence="2" id="KW-1185">Reference proteome</keyword>
<evidence type="ECO:0000313" key="1">
    <source>
        <dbReference type="EMBL" id="MED6187253.1"/>
    </source>
</evidence>
<proteinExistence type="predicted"/>
<name>A0ABU6WSV9_9FABA</name>
<reference evidence="1 2" key="1">
    <citation type="journal article" date="2023" name="Plants (Basel)">
        <title>Bridging the Gap: Combining Genomics and Transcriptomics Approaches to Understand Stylosanthes scabra, an Orphan Legume from the Brazilian Caatinga.</title>
        <authorList>
            <person name="Ferreira-Neto J.R.C."/>
            <person name="da Silva M.D."/>
            <person name="Binneck E."/>
            <person name="de Melo N.F."/>
            <person name="da Silva R.H."/>
            <person name="de Melo A.L.T.M."/>
            <person name="Pandolfi V."/>
            <person name="Bustamante F.O."/>
            <person name="Brasileiro-Vidal A.C."/>
            <person name="Benko-Iseppon A.M."/>
        </authorList>
    </citation>
    <scope>NUCLEOTIDE SEQUENCE [LARGE SCALE GENOMIC DNA]</scope>
    <source>
        <tissue evidence="1">Leaves</tissue>
    </source>
</reference>
<feature type="non-terminal residue" evidence="1">
    <location>
        <position position="1"/>
    </location>
</feature>
<sequence length="66" mass="7718">VRIAYVDANPNIAPRTHKGRAIAQAEAKREATPFDELVFDSREHYEWFKKMLSRDILPERCINFQG</sequence>
<dbReference type="Proteomes" id="UP001341840">
    <property type="component" value="Unassembled WGS sequence"/>
</dbReference>
<gene>
    <name evidence="1" type="ORF">PIB30_074669</name>
</gene>
<dbReference type="EMBL" id="JASCZI010182176">
    <property type="protein sequence ID" value="MED6187253.1"/>
    <property type="molecule type" value="Genomic_DNA"/>
</dbReference>
<organism evidence="1 2">
    <name type="scientific">Stylosanthes scabra</name>
    <dbReference type="NCBI Taxonomy" id="79078"/>
    <lineage>
        <taxon>Eukaryota</taxon>
        <taxon>Viridiplantae</taxon>
        <taxon>Streptophyta</taxon>
        <taxon>Embryophyta</taxon>
        <taxon>Tracheophyta</taxon>
        <taxon>Spermatophyta</taxon>
        <taxon>Magnoliopsida</taxon>
        <taxon>eudicotyledons</taxon>
        <taxon>Gunneridae</taxon>
        <taxon>Pentapetalae</taxon>
        <taxon>rosids</taxon>
        <taxon>fabids</taxon>
        <taxon>Fabales</taxon>
        <taxon>Fabaceae</taxon>
        <taxon>Papilionoideae</taxon>
        <taxon>50 kb inversion clade</taxon>
        <taxon>dalbergioids sensu lato</taxon>
        <taxon>Dalbergieae</taxon>
        <taxon>Pterocarpus clade</taxon>
        <taxon>Stylosanthes</taxon>
    </lineage>
</organism>
<accession>A0ABU6WSV9</accession>
<comment type="caution">
    <text evidence="1">The sequence shown here is derived from an EMBL/GenBank/DDBJ whole genome shotgun (WGS) entry which is preliminary data.</text>
</comment>